<evidence type="ECO:0000256" key="1">
    <source>
        <dbReference type="ARBA" id="ARBA00022821"/>
    </source>
</evidence>
<dbReference type="PANTHER" id="PTHR33463:SF198">
    <property type="entry name" value="RPP4C3"/>
    <property type="match status" value="1"/>
</dbReference>
<dbReference type="EMBL" id="MLFT02000010">
    <property type="protein sequence ID" value="PHT37374.1"/>
    <property type="molecule type" value="Genomic_DNA"/>
</dbReference>
<evidence type="ECO:0000256" key="2">
    <source>
        <dbReference type="SAM" id="MobiDB-lite"/>
    </source>
</evidence>
<comment type="caution">
    <text evidence="5">The sequence shown here is derived from an EMBL/GenBank/DDBJ whole genome shotgun (WGS) entry which is preliminary data.</text>
</comment>
<evidence type="ECO:0000313" key="5">
    <source>
        <dbReference type="EMBL" id="PHT37374.1"/>
    </source>
</evidence>
<evidence type="ECO:0000313" key="4">
    <source>
        <dbReference type="EMBL" id="PHT24935.1"/>
    </source>
</evidence>
<feature type="domain" description="Disease resistance protein At4g27190-like leucine-rich repeats" evidence="3">
    <location>
        <begin position="31"/>
        <end position="146"/>
    </location>
</feature>
<name>A0A2G2VWM6_CAPBA</name>
<feature type="region of interest" description="Disordered" evidence="2">
    <location>
        <begin position="347"/>
        <end position="383"/>
    </location>
</feature>
<dbReference type="EMBL" id="MLFT02004171">
    <property type="protein sequence ID" value="PHT24935.1"/>
    <property type="molecule type" value="Genomic_DNA"/>
</dbReference>
<gene>
    <name evidence="5" type="ORF">CQW23_25074</name>
    <name evidence="4" type="ORF">CQW23_35411</name>
</gene>
<protein>
    <recommendedName>
        <fullName evidence="3">Disease resistance protein At4g27190-like leucine-rich repeats domain-containing protein</fullName>
    </recommendedName>
</protein>
<evidence type="ECO:0000313" key="6">
    <source>
        <dbReference type="Proteomes" id="UP000224567"/>
    </source>
</evidence>
<dbReference type="InterPro" id="IPR032675">
    <property type="entry name" value="LRR_dom_sf"/>
</dbReference>
<organism evidence="5 6">
    <name type="scientific">Capsicum baccatum</name>
    <name type="common">Peruvian pepper</name>
    <dbReference type="NCBI Taxonomy" id="33114"/>
    <lineage>
        <taxon>Eukaryota</taxon>
        <taxon>Viridiplantae</taxon>
        <taxon>Streptophyta</taxon>
        <taxon>Embryophyta</taxon>
        <taxon>Tracheophyta</taxon>
        <taxon>Spermatophyta</taxon>
        <taxon>Magnoliopsida</taxon>
        <taxon>eudicotyledons</taxon>
        <taxon>Gunneridae</taxon>
        <taxon>Pentapetalae</taxon>
        <taxon>asterids</taxon>
        <taxon>lamiids</taxon>
        <taxon>Solanales</taxon>
        <taxon>Solanaceae</taxon>
        <taxon>Solanoideae</taxon>
        <taxon>Capsiceae</taxon>
        <taxon>Capsicum</taxon>
    </lineage>
</organism>
<keyword evidence="6" id="KW-1185">Reference proteome</keyword>
<evidence type="ECO:0000259" key="3">
    <source>
        <dbReference type="Pfam" id="PF23247"/>
    </source>
</evidence>
<dbReference type="InterPro" id="IPR057135">
    <property type="entry name" value="At4g27190-like_LRR"/>
</dbReference>
<feature type="domain" description="Disease resistance protein At4g27190-like leucine-rich repeats" evidence="3">
    <location>
        <begin position="200"/>
        <end position="315"/>
    </location>
</feature>
<reference evidence="5 6" key="1">
    <citation type="journal article" date="2017" name="Genome Biol.">
        <title>New reference genome sequences of hot pepper reveal the massive evolution of plant disease-resistance genes by retroduplication.</title>
        <authorList>
            <person name="Kim S."/>
            <person name="Park J."/>
            <person name="Yeom S.I."/>
            <person name="Kim Y.M."/>
            <person name="Seo E."/>
            <person name="Kim K.T."/>
            <person name="Kim M.S."/>
            <person name="Lee J.M."/>
            <person name="Cheong K."/>
            <person name="Shin H.S."/>
            <person name="Kim S.B."/>
            <person name="Han K."/>
            <person name="Lee J."/>
            <person name="Park M."/>
            <person name="Lee H.A."/>
            <person name="Lee H.Y."/>
            <person name="Lee Y."/>
            <person name="Oh S."/>
            <person name="Lee J.H."/>
            <person name="Choi E."/>
            <person name="Choi E."/>
            <person name="Lee S.E."/>
            <person name="Jeon J."/>
            <person name="Kim H."/>
            <person name="Choi G."/>
            <person name="Song H."/>
            <person name="Lee J."/>
            <person name="Lee S.C."/>
            <person name="Kwon J.K."/>
            <person name="Lee H.Y."/>
            <person name="Koo N."/>
            <person name="Hong Y."/>
            <person name="Kim R.W."/>
            <person name="Kang W.H."/>
            <person name="Huh J.H."/>
            <person name="Kang B.C."/>
            <person name="Yang T.J."/>
            <person name="Lee Y.H."/>
            <person name="Bennetzen J.L."/>
            <person name="Choi D."/>
        </authorList>
    </citation>
    <scope>NUCLEOTIDE SEQUENCE [LARGE SCALE GENOMIC DNA]</scope>
    <source>
        <strain evidence="6">cv. PBC81</strain>
        <strain evidence="5">PBC81</strain>
        <tissue evidence="5">Leaf</tissue>
    </source>
</reference>
<dbReference type="Pfam" id="PF23247">
    <property type="entry name" value="LRR_RPS2"/>
    <property type="match status" value="2"/>
</dbReference>
<reference evidence="5 6" key="2">
    <citation type="journal article" date="2017" name="J. Anim. Genet.">
        <title>Multiple reference genome sequences of hot pepper reveal the massive evolution of plant disease resistance genes by retroduplication.</title>
        <authorList>
            <person name="Kim S."/>
            <person name="Park J."/>
            <person name="Yeom S.-I."/>
            <person name="Kim Y.-M."/>
            <person name="Seo E."/>
            <person name="Kim K.-T."/>
            <person name="Kim M.-S."/>
            <person name="Lee J.M."/>
            <person name="Cheong K."/>
            <person name="Shin H.-S."/>
            <person name="Kim S.-B."/>
            <person name="Han K."/>
            <person name="Lee J."/>
            <person name="Park M."/>
            <person name="Lee H.-A."/>
            <person name="Lee H.-Y."/>
            <person name="Lee Y."/>
            <person name="Oh S."/>
            <person name="Lee J.H."/>
            <person name="Choi E."/>
            <person name="Choi E."/>
            <person name="Lee S.E."/>
            <person name="Jeon J."/>
            <person name="Kim H."/>
            <person name="Choi G."/>
            <person name="Song H."/>
            <person name="Lee J."/>
            <person name="Lee S.-C."/>
            <person name="Kwon J.-K."/>
            <person name="Lee H.-Y."/>
            <person name="Koo N."/>
            <person name="Hong Y."/>
            <person name="Kim R.W."/>
            <person name="Kang W.-H."/>
            <person name="Huh J.H."/>
            <person name="Kang B.-C."/>
            <person name="Yang T.-J."/>
            <person name="Lee Y.-H."/>
            <person name="Bennetzen J.L."/>
            <person name="Choi D."/>
        </authorList>
    </citation>
    <scope>NUCLEOTIDE SEQUENCE [LARGE SCALE GENOMIC DNA]</scope>
    <source>
        <strain evidence="5 6">cv. PBC81</strain>
    </source>
</reference>
<dbReference type="PANTHER" id="PTHR33463">
    <property type="entry name" value="NB-ARC DOMAIN-CONTAINING PROTEIN-RELATED"/>
    <property type="match status" value="1"/>
</dbReference>
<dbReference type="AlphaFoldDB" id="A0A2G2VWM6"/>
<keyword evidence="1" id="KW-0611">Plant defense</keyword>
<dbReference type="InterPro" id="IPR050905">
    <property type="entry name" value="Plant_NBS-LRR"/>
</dbReference>
<sequence length="383" mass="43604">MLNLNGVDTSFLQRLQISCPGLETLFINGAHSITALCSHQLPTAYFSKLATLEVGNCCKLRNLMSPLVARGVLNLRVLGIKHCQSMEQVITEEEQQGEEIMNNELLFPLLEELKLQNLPKLWHFFLTKRALEFPFLKKVKIDGCLERKMFVQQGAVSLESVNINDEVEVVDLNKEKQKMFNSKVSSPSLKVLYIITSNSITSPYSHQLPCYFGKLVALTVSKCGNWRNLMSPSVARGVLKLRELKIENCPLMEEVITEEEQEGEENMTNEPLFPLLKKLILDKLPKLGHFFLTKRALEFPFLRKVMIRKCPEMKMFVQHGSVSTPSLEIVNNDDEVKVDDLNEWIHQRFNSKEEDGSESESSQEEDGSESESSKEEDGCESDE</sequence>
<proteinExistence type="predicted"/>
<dbReference type="Gene3D" id="3.80.10.10">
    <property type="entry name" value="Ribonuclease Inhibitor"/>
    <property type="match status" value="2"/>
</dbReference>
<dbReference type="SUPFAM" id="SSF52047">
    <property type="entry name" value="RNI-like"/>
    <property type="match status" value="1"/>
</dbReference>
<dbReference type="Proteomes" id="UP000224567">
    <property type="component" value="Unassembled WGS sequence"/>
</dbReference>
<accession>A0A2G2VWM6</accession>
<dbReference type="OrthoDB" id="1747797at2759"/>
<feature type="compositionally biased region" description="Acidic residues" evidence="2">
    <location>
        <begin position="355"/>
        <end position="369"/>
    </location>
</feature>